<name>A0A2M7W2B3_9BACT</name>
<accession>A0A2M7W2B3</accession>
<reference evidence="2" key="1">
    <citation type="submission" date="2017-09" db="EMBL/GenBank/DDBJ databases">
        <title>Depth-based differentiation of microbial function through sediment-hosted aquifers and enrichment of novel symbionts in the deep terrestrial subsurface.</title>
        <authorList>
            <person name="Probst A.J."/>
            <person name="Ladd B."/>
            <person name="Jarett J.K."/>
            <person name="Geller-Mcgrath D.E."/>
            <person name="Sieber C.M.K."/>
            <person name="Emerson J.B."/>
            <person name="Anantharaman K."/>
            <person name="Thomas B.C."/>
            <person name="Malmstrom R."/>
            <person name="Stieglmeier M."/>
            <person name="Klingl A."/>
            <person name="Woyke T."/>
            <person name="Ryan C.M."/>
            <person name="Banfield J.F."/>
        </authorList>
    </citation>
    <scope>NUCLEOTIDE SEQUENCE [LARGE SCALE GENOMIC DNA]</scope>
</reference>
<gene>
    <name evidence="1" type="ORF">COX64_02330</name>
</gene>
<dbReference type="AlphaFoldDB" id="A0A2M7W2B3"/>
<protein>
    <submittedName>
        <fullName evidence="1">Uncharacterized protein</fullName>
    </submittedName>
</protein>
<evidence type="ECO:0000313" key="2">
    <source>
        <dbReference type="Proteomes" id="UP000228952"/>
    </source>
</evidence>
<proteinExistence type="predicted"/>
<dbReference type="EMBL" id="PFQB01000055">
    <property type="protein sequence ID" value="PJA14309.1"/>
    <property type="molecule type" value="Genomic_DNA"/>
</dbReference>
<dbReference type="Proteomes" id="UP000228952">
    <property type="component" value="Unassembled WGS sequence"/>
</dbReference>
<comment type="caution">
    <text evidence="1">The sequence shown here is derived from an EMBL/GenBank/DDBJ whole genome shotgun (WGS) entry which is preliminary data.</text>
</comment>
<organism evidence="1 2">
    <name type="scientific">Candidatus Dojkabacteria bacterium CG_4_10_14_0_2_um_filter_Dojkabacteria_WS6_41_15</name>
    <dbReference type="NCBI Taxonomy" id="2014249"/>
    <lineage>
        <taxon>Bacteria</taxon>
        <taxon>Candidatus Dojkabacteria</taxon>
    </lineage>
</organism>
<feature type="non-terminal residue" evidence="1">
    <location>
        <position position="90"/>
    </location>
</feature>
<sequence length="90" mass="10728">MALHKHQDEHYTEKMAVRSEYIDHSLYRDFKYLNSGTLSHDEKVENRYELAVLEARMIGTVLQKPEAREALLRVIENNKDEDLLNWLNKI</sequence>
<evidence type="ECO:0000313" key="1">
    <source>
        <dbReference type="EMBL" id="PJA14309.1"/>
    </source>
</evidence>